<evidence type="ECO:0000313" key="2">
    <source>
        <dbReference type="Proteomes" id="UP000004129"/>
    </source>
</evidence>
<dbReference type="Proteomes" id="UP000004129">
    <property type="component" value="Unassembled WGS sequence"/>
</dbReference>
<sequence length="87" mass="10057">MDIEFSRSAAKFLQSADRPTCERIKAGILGLMQQPPIGDIKVLQGWKPASCRLRIEKYRVVYSYLQRENGETYLYIRDIGARDGIYK</sequence>
<comment type="caution">
    <text evidence="1">The sequence shown here is derived from an EMBL/GenBank/DDBJ whole genome shotgun (WGS) entry which is preliminary data.</text>
</comment>
<dbReference type="HOGENOM" id="CLU_155761_6_0_9"/>
<evidence type="ECO:0000313" key="1">
    <source>
        <dbReference type="EMBL" id="EHG20814.1"/>
    </source>
</evidence>
<dbReference type="InterPro" id="IPR035093">
    <property type="entry name" value="RelE/ParE_toxin_dom_sf"/>
</dbReference>
<organism evidence="1 2">
    <name type="scientific">Selenomonas infelix ATCC 43532</name>
    <dbReference type="NCBI Taxonomy" id="679201"/>
    <lineage>
        <taxon>Bacteria</taxon>
        <taxon>Bacillati</taxon>
        <taxon>Bacillota</taxon>
        <taxon>Negativicutes</taxon>
        <taxon>Selenomonadales</taxon>
        <taxon>Selenomonadaceae</taxon>
        <taxon>Selenomonas</taxon>
    </lineage>
</organism>
<dbReference type="RefSeq" id="WP_006692717.1">
    <property type="nucleotide sequence ID" value="NZ_JH376799.1"/>
</dbReference>
<gene>
    <name evidence="1" type="ORF">HMPREF9334_01269</name>
</gene>
<protein>
    <recommendedName>
        <fullName evidence="3">Plasmid stabilization system protein</fullName>
    </recommendedName>
</protein>
<dbReference type="Gene3D" id="3.30.2310.20">
    <property type="entry name" value="RelE-like"/>
    <property type="match status" value="1"/>
</dbReference>
<dbReference type="STRING" id="679201.HMPREF9334_01269"/>
<reference evidence="1 2" key="1">
    <citation type="submission" date="2011-08" db="EMBL/GenBank/DDBJ databases">
        <title>The Genome Sequence of Selenomonas infelix ATCC 43532.</title>
        <authorList>
            <consortium name="The Broad Institute Genome Sequencing Platform"/>
            <person name="Earl A."/>
            <person name="Ward D."/>
            <person name="Feldgarden M."/>
            <person name="Gevers D."/>
            <person name="Izard J."/>
            <person name="Blanton J.M."/>
            <person name="Baranova O.V."/>
            <person name="Dewhirst F.E."/>
            <person name="Young S.K."/>
            <person name="Zeng Q."/>
            <person name="Gargeya S."/>
            <person name="Fitzgerald M."/>
            <person name="Haas B."/>
            <person name="Abouelleil A."/>
            <person name="Alvarado L."/>
            <person name="Arachchi H.M."/>
            <person name="Berlin A."/>
            <person name="Brown A."/>
            <person name="Chapman S.B."/>
            <person name="Chen Z."/>
            <person name="Dunbar C."/>
            <person name="Freedman E."/>
            <person name="Gearin G."/>
            <person name="Gellesch M."/>
            <person name="Goldberg J."/>
            <person name="Griggs A."/>
            <person name="Gujja S."/>
            <person name="Heiman D."/>
            <person name="Howarth C."/>
            <person name="Larson L."/>
            <person name="Lui A."/>
            <person name="MacDonald P.J.P."/>
            <person name="Montmayeur A."/>
            <person name="Murphy C."/>
            <person name="Neiman D."/>
            <person name="Pearson M."/>
            <person name="Priest M."/>
            <person name="Roberts A."/>
            <person name="Saif S."/>
            <person name="Shea T."/>
            <person name="Shenoy N."/>
            <person name="Sisk P."/>
            <person name="Stolte C."/>
            <person name="Sykes S."/>
            <person name="Wortman J."/>
            <person name="Nusbaum C."/>
            <person name="Birren B."/>
        </authorList>
    </citation>
    <scope>NUCLEOTIDE SEQUENCE [LARGE SCALE GENOMIC DNA]</scope>
    <source>
        <strain evidence="1 2">ATCC 43532</strain>
    </source>
</reference>
<dbReference type="SUPFAM" id="SSF143011">
    <property type="entry name" value="RelE-like"/>
    <property type="match status" value="1"/>
</dbReference>
<accession>G5GPT8</accession>
<dbReference type="PATRIC" id="fig|679201.3.peg.1282"/>
<proteinExistence type="predicted"/>
<dbReference type="AlphaFoldDB" id="G5GPT8"/>
<evidence type="ECO:0008006" key="3">
    <source>
        <dbReference type="Google" id="ProtNLM"/>
    </source>
</evidence>
<keyword evidence="2" id="KW-1185">Reference proteome</keyword>
<dbReference type="eggNOG" id="COG2026">
    <property type="taxonomic scope" value="Bacteria"/>
</dbReference>
<name>G5GPT8_9FIRM</name>
<dbReference type="EMBL" id="ACZM01000014">
    <property type="protein sequence ID" value="EHG20814.1"/>
    <property type="molecule type" value="Genomic_DNA"/>
</dbReference>